<dbReference type="EMBL" id="KN831955">
    <property type="protein sequence ID" value="KIO09294.1"/>
    <property type="molecule type" value="Genomic_DNA"/>
</dbReference>
<dbReference type="AlphaFoldDB" id="A0A0C3PLX3"/>
<dbReference type="Proteomes" id="UP000054217">
    <property type="component" value="Unassembled WGS sequence"/>
</dbReference>
<accession>A0A0C3PLX3</accession>
<protein>
    <submittedName>
        <fullName evidence="1">Uncharacterized protein</fullName>
    </submittedName>
</protein>
<reference evidence="2" key="2">
    <citation type="submission" date="2015-01" db="EMBL/GenBank/DDBJ databases">
        <title>Evolutionary Origins and Diversification of the Mycorrhizal Mutualists.</title>
        <authorList>
            <consortium name="DOE Joint Genome Institute"/>
            <consortium name="Mycorrhizal Genomics Consortium"/>
            <person name="Kohler A."/>
            <person name="Kuo A."/>
            <person name="Nagy L.G."/>
            <person name="Floudas D."/>
            <person name="Copeland A."/>
            <person name="Barry K.W."/>
            <person name="Cichocki N."/>
            <person name="Veneault-Fourrey C."/>
            <person name="LaButti K."/>
            <person name="Lindquist E.A."/>
            <person name="Lipzen A."/>
            <person name="Lundell T."/>
            <person name="Morin E."/>
            <person name="Murat C."/>
            <person name="Riley R."/>
            <person name="Ohm R."/>
            <person name="Sun H."/>
            <person name="Tunlid A."/>
            <person name="Henrissat B."/>
            <person name="Grigoriev I.V."/>
            <person name="Hibbett D.S."/>
            <person name="Martin F."/>
        </authorList>
    </citation>
    <scope>NUCLEOTIDE SEQUENCE [LARGE SCALE GENOMIC DNA]</scope>
    <source>
        <strain evidence="2">Marx 270</strain>
    </source>
</reference>
<sequence length="64" mass="6962">MAVPLKRATNNPFFNAHEKPITRLLLPNITANPFTDLYSITAPPKECTTNPLLTSVVGGEGLVR</sequence>
<evidence type="ECO:0000313" key="1">
    <source>
        <dbReference type="EMBL" id="KIO09294.1"/>
    </source>
</evidence>
<gene>
    <name evidence="1" type="ORF">M404DRAFT_996888</name>
</gene>
<dbReference type="HOGENOM" id="CLU_2868590_0_0_1"/>
<dbReference type="OrthoDB" id="2670057at2759"/>
<dbReference type="InParanoid" id="A0A0C3PLX3"/>
<evidence type="ECO:0000313" key="2">
    <source>
        <dbReference type="Proteomes" id="UP000054217"/>
    </source>
</evidence>
<organism evidence="1 2">
    <name type="scientific">Pisolithus tinctorius Marx 270</name>
    <dbReference type="NCBI Taxonomy" id="870435"/>
    <lineage>
        <taxon>Eukaryota</taxon>
        <taxon>Fungi</taxon>
        <taxon>Dikarya</taxon>
        <taxon>Basidiomycota</taxon>
        <taxon>Agaricomycotina</taxon>
        <taxon>Agaricomycetes</taxon>
        <taxon>Agaricomycetidae</taxon>
        <taxon>Boletales</taxon>
        <taxon>Sclerodermatineae</taxon>
        <taxon>Pisolithaceae</taxon>
        <taxon>Pisolithus</taxon>
    </lineage>
</organism>
<proteinExistence type="predicted"/>
<name>A0A0C3PLX3_PISTI</name>
<keyword evidence="2" id="KW-1185">Reference proteome</keyword>
<reference evidence="1 2" key="1">
    <citation type="submission" date="2014-04" db="EMBL/GenBank/DDBJ databases">
        <authorList>
            <consortium name="DOE Joint Genome Institute"/>
            <person name="Kuo A."/>
            <person name="Kohler A."/>
            <person name="Costa M.D."/>
            <person name="Nagy L.G."/>
            <person name="Floudas D."/>
            <person name="Copeland A."/>
            <person name="Barry K.W."/>
            <person name="Cichocki N."/>
            <person name="Veneault-Fourrey C."/>
            <person name="LaButti K."/>
            <person name="Lindquist E.A."/>
            <person name="Lipzen A."/>
            <person name="Lundell T."/>
            <person name="Morin E."/>
            <person name="Murat C."/>
            <person name="Sun H."/>
            <person name="Tunlid A."/>
            <person name="Henrissat B."/>
            <person name="Grigoriev I.V."/>
            <person name="Hibbett D.S."/>
            <person name="Martin F."/>
            <person name="Nordberg H.P."/>
            <person name="Cantor M.N."/>
            <person name="Hua S.X."/>
        </authorList>
    </citation>
    <scope>NUCLEOTIDE SEQUENCE [LARGE SCALE GENOMIC DNA]</scope>
    <source>
        <strain evidence="1 2">Marx 270</strain>
    </source>
</reference>